<protein>
    <submittedName>
        <fullName evidence="1">Uncharacterized protein</fullName>
    </submittedName>
</protein>
<evidence type="ECO:0000313" key="2">
    <source>
        <dbReference type="Proteomes" id="UP000245535"/>
    </source>
</evidence>
<name>A0A315YV48_SEDFL</name>
<reference evidence="1 2" key="1">
    <citation type="submission" date="2018-03" db="EMBL/GenBank/DDBJ databases">
        <title>Genomic Encyclopedia of Archaeal and Bacterial Type Strains, Phase II (KMG-II): from individual species to whole genera.</title>
        <authorList>
            <person name="Goeker M."/>
        </authorList>
    </citation>
    <scope>NUCLEOTIDE SEQUENCE [LARGE SCALE GENOMIC DNA]</scope>
    <source>
        <strain evidence="1 2">DSM 28229</strain>
    </source>
</reference>
<dbReference type="AlphaFoldDB" id="A0A315YV48"/>
<keyword evidence="2" id="KW-1185">Reference proteome</keyword>
<gene>
    <name evidence="1" type="ORF">BC781_11411</name>
</gene>
<comment type="caution">
    <text evidence="1">The sequence shown here is derived from an EMBL/GenBank/DDBJ whole genome shotgun (WGS) entry which is preliminary data.</text>
</comment>
<accession>A0A315YV48</accession>
<evidence type="ECO:0000313" key="1">
    <source>
        <dbReference type="EMBL" id="PWJ33249.1"/>
    </source>
</evidence>
<dbReference type="RefSeq" id="WP_109623236.1">
    <property type="nucleotide sequence ID" value="NZ_QGDO01000014.1"/>
</dbReference>
<sequence>MKSVIIVILFLVSIQLNAQFIEKGVTKIFRGITSDAYVILKLDSDSTYSIDISKNTWCSLCDFDSLQKYINQKGSWFIDSNNKVHLIEFNTENEYELEIKSADRLKPLFVINRHIYSDLEKSSEQNVEKINFVINTTIENSRSNLDLILETYPNGIVKETRDLEGEKPSGYVVKYNRSGETISVTRYKKGKIKK</sequence>
<dbReference type="Proteomes" id="UP000245535">
    <property type="component" value="Unassembled WGS sequence"/>
</dbReference>
<proteinExistence type="predicted"/>
<dbReference type="EMBL" id="QGDO01000014">
    <property type="protein sequence ID" value="PWJ33249.1"/>
    <property type="molecule type" value="Genomic_DNA"/>
</dbReference>
<organism evidence="1 2">
    <name type="scientific">Sediminitomix flava</name>
    <dbReference type="NCBI Taxonomy" id="379075"/>
    <lineage>
        <taxon>Bacteria</taxon>
        <taxon>Pseudomonadati</taxon>
        <taxon>Bacteroidota</taxon>
        <taxon>Cytophagia</taxon>
        <taxon>Cytophagales</taxon>
        <taxon>Flammeovirgaceae</taxon>
        <taxon>Sediminitomix</taxon>
    </lineage>
</organism>